<name>A0A2Z6NU04_TRISU</name>
<gene>
    <name evidence="2" type="ORF">TSUD_268400</name>
</gene>
<dbReference type="Proteomes" id="UP000242715">
    <property type="component" value="Unassembled WGS sequence"/>
</dbReference>
<evidence type="ECO:0000313" key="3">
    <source>
        <dbReference type="Proteomes" id="UP000242715"/>
    </source>
</evidence>
<sequence>MVFNECYVRREFHHDNLLRWVFLLVDMNERGKERERERENEKNFTFYTHDPRKPSKFPTILPQTTI</sequence>
<accession>A0A2Z6NU04</accession>
<feature type="region of interest" description="Disordered" evidence="1">
    <location>
        <begin position="32"/>
        <end position="66"/>
    </location>
</feature>
<evidence type="ECO:0000256" key="1">
    <source>
        <dbReference type="SAM" id="MobiDB-lite"/>
    </source>
</evidence>
<feature type="compositionally biased region" description="Basic and acidic residues" evidence="1">
    <location>
        <begin position="32"/>
        <end position="42"/>
    </location>
</feature>
<organism evidence="2 3">
    <name type="scientific">Trifolium subterraneum</name>
    <name type="common">Subterranean clover</name>
    <dbReference type="NCBI Taxonomy" id="3900"/>
    <lineage>
        <taxon>Eukaryota</taxon>
        <taxon>Viridiplantae</taxon>
        <taxon>Streptophyta</taxon>
        <taxon>Embryophyta</taxon>
        <taxon>Tracheophyta</taxon>
        <taxon>Spermatophyta</taxon>
        <taxon>Magnoliopsida</taxon>
        <taxon>eudicotyledons</taxon>
        <taxon>Gunneridae</taxon>
        <taxon>Pentapetalae</taxon>
        <taxon>rosids</taxon>
        <taxon>fabids</taxon>
        <taxon>Fabales</taxon>
        <taxon>Fabaceae</taxon>
        <taxon>Papilionoideae</taxon>
        <taxon>50 kb inversion clade</taxon>
        <taxon>NPAAA clade</taxon>
        <taxon>Hologalegina</taxon>
        <taxon>IRL clade</taxon>
        <taxon>Trifolieae</taxon>
        <taxon>Trifolium</taxon>
    </lineage>
</organism>
<protein>
    <submittedName>
        <fullName evidence="2">Uncharacterized protein</fullName>
    </submittedName>
</protein>
<dbReference type="EMBL" id="DF974141">
    <property type="protein sequence ID" value="GAU45673.1"/>
    <property type="molecule type" value="Genomic_DNA"/>
</dbReference>
<dbReference type="AlphaFoldDB" id="A0A2Z6NU04"/>
<reference evidence="3" key="1">
    <citation type="journal article" date="2017" name="Front. Plant Sci.">
        <title>Climate Clever Clovers: New Paradigm to Reduce the Environmental Footprint of Ruminants by Breeding Low Methanogenic Forages Utilizing Haplotype Variation.</title>
        <authorList>
            <person name="Kaur P."/>
            <person name="Appels R."/>
            <person name="Bayer P.E."/>
            <person name="Keeble-Gagnere G."/>
            <person name="Wang J."/>
            <person name="Hirakawa H."/>
            <person name="Shirasawa K."/>
            <person name="Vercoe P."/>
            <person name="Stefanova K."/>
            <person name="Durmic Z."/>
            <person name="Nichols P."/>
            <person name="Revell C."/>
            <person name="Isobe S.N."/>
            <person name="Edwards D."/>
            <person name="Erskine W."/>
        </authorList>
    </citation>
    <scope>NUCLEOTIDE SEQUENCE [LARGE SCALE GENOMIC DNA]</scope>
    <source>
        <strain evidence="3">cv. Daliak</strain>
    </source>
</reference>
<proteinExistence type="predicted"/>
<keyword evidence="3" id="KW-1185">Reference proteome</keyword>
<evidence type="ECO:0000313" key="2">
    <source>
        <dbReference type="EMBL" id="GAU45673.1"/>
    </source>
</evidence>